<proteinExistence type="predicted"/>
<dbReference type="InterPro" id="IPR027988">
    <property type="entry name" value="BRX_N"/>
</dbReference>
<organism evidence="12 13">
    <name type="scientific">Vigna mungo</name>
    <name type="common">Black gram</name>
    <name type="synonym">Phaseolus mungo</name>
    <dbReference type="NCBI Taxonomy" id="3915"/>
    <lineage>
        <taxon>Eukaryota</taxon>
        <taxon>Viridiplantae</taxon>
        <taxon>Streptophyta</taxon>
        <taxon>Embryophyta</taxon>
        <taxon>Tracheophyta</taxon>
        <taxon>Spermatophyta</taxon>
        <taxon>Magnoliopsida</taxon>
        <taxon>eudicotyledons</taxon>
        <taxon>Gunneridae</taxon>
        <taxon>Pentapetalae</taxon>
        <taxon>rosids</taxon>
        <taxon>fabids</taxon>
        <taxon>Fabales</taxon>
        <taxon>Fabaceae</taxon>
        <taxon>Papilionoideae</taxon>
        <taxon>50 kb inversion clade</taxon>
        <taxon>NPAAA clade</taxon>
        <taxon>indigoferoid/millettioid clade</taxon>
        <taxon>Phaseoleae</taxon>
        <taxon>Vigna</taxon>
    </lineage>
</organism>
<dbReference type="Gene3D" id="2.30.29.30">
    <property type="entry name" value="Pleckstrin-homology domain (PH domain)/Phosphotyrosine-binding domain (PTB)"/>
    <property type="match status" value="1"/>
</dbReference>
<dbReference type="AlphaFoldDB" id="A0AAQ3NHK4"/>
<evidence type="ECO:0000313" key="12">
    <source>
        <dbReference type="EMBL" id="WVZ09096.1"/>
    </source>
</evidence>
<gene>
    <name evidence="12" type="ORF">V8G54_022442</name>
</gene>
<dbReference type="SUPFAM" id="SSF50729">
    <property type="entry name" value="PH domain-like"/>
    <property type="match status" value="1"/>
</dbReference>
<dbReference type="Pfam" id="PF16457">
    <property type="entry name" value="PH_12"/>
    <property type="match status" value="1"/>
</dbReference>
<dbReference type="Gene3D" id="3.30.40.10">
    <property type="entry name" value="Zinc/RING finger domain, C3HC4 (zinc finger)"/>
    <property type="match status" value="1"/>
</dbReference>
<dbReference type="PROSITE" id="PS50178">
    <property type="entry name" value="ZF_FYVE"/>
    <property type="match status" value="1"/>
</dbReference>
<keyword evidence="4" id="KW-0862">Zinc</keyword>
<evidence type="ECO:0000256" key="1">
    <source>
        <dbReference type="ARBA" id="ARBA00022723"/>
    </source>
</evidence>
<dbReference type="PRINTS" id="PR00633">
    <property type="entry name" value="RCCNDNSATION"/>
</dbReference>
<feature type="domain" description="PH" evidence="9">
    <location>
        <begin position="250"/>
        <end position="283"/>
    </location>
</feature>
<dbReference type="Pfam" id="PF08381">
    <property type="entry name" value="BRX"/>
    <property type="match status" value="1"/>
</dbReference>
<dbReference type="Pfam" id="PF25390">
    <property type="entry name" value="WD40_RLD"/>
    <property type="match status" value="1"/>
</dbReference>
<dbReference type="PANTHER" id="PTHR22870">
    <property type="entry name" value="REGULATOR OF CHROMOSOME CONDENSATION"/>
    <property type="match status" value="1"/>
</dbReference>
<keyword evidence="13" id="KW-1185">Reference proteome</keyword>
<dbReference type="PROSITE" id="PS50003">
    <property type="entry name" value="PH_DOMAIN"/>
    <property type="match status" value="1"/>
</dbReference>
<evidence type="ECO:0000259" key="9">
    <source>
        <dbReference type="PROSITE" id="PS50003"/>
    </source>
</evidence>
<feature type="region of interest" description="Disordered" evidence="8">
    <location>
        <begin position="926"/>
        <end position="961"/>
    </location>
</feature>
<dbReference type="InterPro" id="IPR058923">
    <property type="entry name" value="RCC1-like_dom"/>
</dbReference>
<dbReference type="FunFam" id="2.130.10.30:FF:000028">
    <property type="entry name" value="PH, RCC1 and FYVE domains-containing protein 1"/>
    <property type="match status" value="1"/>
</dbReference>
<feature type="domain" description="BRX" evidence="11">
    <location>
        <begin position="1150"/>
        <end position="1205"/>
    </location>
</feature>
<feature type="repeat" description="RCC1" evidence="6">
    <location>
        <begin position="442"/>
        <end position="493"/>
    </location>
</feature>
<feature type="region of interest" description="Disordered" evidence="8">
    <location>
        <begin position="1211"/>
        <end position="1234"/>
    </location>
</feature>
<feature type="repeat" description="RCC1" evidence="6">
    <location>
        <begin position="494"/>
        <end position="548"/>
    </location>
</feature>
<feature type="repeat" description="RCC1" evidence="6">
    <location>
        <begin position="611"/>
        <end position="662"/>
    </location>
</feature>
<feature type="region of interest" description="Disordered" evidence="8">
    <location>
        <begin position="846"/>
        <end position="866"/>
    </location>
</feature>
<feature type="compositionally biased region" description="Polar residues" evidence="8">
    <location>
        <begin position="1117"/>
        <end position="1139"/>
    </location>
</feature>
<feature type="coiled-coil region" evidence="7">
    <location>
        <begin position="966"/>
        <end position="993"/>
    </location>
</feature>
<dbReference type="PROSITE" id="PS00626">
    <property type="entry name" value="RCC1_2"/>
    <property type="match status" value="2"/>
</dbReference>
<feature type="domain" description="FYVE-type" evidence="10">
    <location>
        <begin position="771"/>
        <end position="833"/>
    </location>
</feature>
<evidence type="ECO:0000256" key="7">
    <source>
        <dbReference type="SAM" id="Coils"/>
    </source>
</evidence>
<feature type="repeat" description="RCC1" evidence="6">
    <location>
        <begin position="663"/>
        <end position="714"/>
    </location>
</feature>
<dbReference type="Proteomes" id="UP001374535">
    <property type="component" value="Chromosome 6"/>
</dbReference>
<dbReference type="EMBL" id="CP144695">
    <property type="protein sequence ID" value="WVZ09096.1"/>
    <property type="molecule type" value="Genomic_DNA"/>
</dbReference>
<evidence type="ECO:0000256" key="8">
    <source>
        <dbReference type="SAM" id="MobiDB-lite"/>
    </source>
</evidence>
<feature type="repeat" description="RCC1" evidence="6">
    <location>
        <begin position="549"/>
        <end position="600"/>
    </location>
</feature>
<evidence type="ECO:0000256" key="5">
    <source>
        <dbReference type="PROSITE-ProRule" id="PRU00091"/>
    </source>
</evidence>
<dbReference type="InterPro" id="IPR001849">
    <property type="entry name" value="PH_domain"/>
</dbReference>
<feature type="region of interest" description="Disordered" evidence="8">
    <location>
        <begin position="1066"/>
        <end position="1146"/>
    </location>
</feature>
<feature type="compositionally biased region" description="Basic and acidic residues" evidence="8">
    <location>
        <begin position="38"/>
        <end position="58"/>
    </location>
</feature>
<dbReference type="PROSITE" id="PS50012">
    <property type="entry name" value="RCC1_3"/>
    <property type="match status" value="6"/>
</dbReference>
<dbReference type="PANTHER" id="PTHR22870:SF467">
    <property type="entry name" value="CHROMATIN REGULATOR PHD FAMILY-RELATED"/>
    <property type="match status" value="1"/>
</dbReference>
<reference evidence="12 13" key="1">
    <citation type="journal article" date="2023" name="Life. Sci Alliance">
        <title>Evolutionary insights into 3D genome organization and epigenetic landscape of Vigna mungo.</title>
        <authorList>
            <person name="Junaid A."/>
            <person name="Singh B."/>
            <person name="Bhatia S."/>
        </authorList>
    </citation>
    <scope>NUCLEOTIDE SEQUENCE [LARGE SCALE GENOMIC DNA]</scope>
    <source>
        <strain evidence="12">Urdbean</strain>
    </source>
</reference>
<dbReference type="PROSITE" id="PS51514">
    <property type="entry name" value="BRX"/>
    <property type="match status" value="1"/>
</dbReference>
<dbReference type="InterPro" id="IPR009091">
    <property type="entry name" value="RCC1/BLIP-II"/>
</dbReference>
<dbReference type="GO" id="GO:0008270">
    <property type="term" value="F:zinc ion binding"/>
    <property type="evidence" value="ECO:0007669"/>
    <property type="project" value="UniProtKB-KW"/>
</dbReference>
<feature type="compositionally biased region" description="Polar residues" evidence="8">
    <location>
        <begin position="846"/>
        <end position="857"/>
    </location>
</feature>
<dbReference type="CDD" id="cd00065">
    <property type="entry name" value="FYVE_like_SF"/>
    <property type="match status" value="1"/>
</dbReference>
<dbReference type="InterPro" id="IPR000306">
    <property type="entry name" value="Znf_FYVE"/>
</dbReference>
<feature type="compositionally biased region" description="Polar residues" evidence="8">
    <location>
        <begin position="952"/>
        <end position="961"/>
    </location>
</feature>
<evidence type="ECO:0000313" key="13">
    <source>
        <dbReference type="Proteomes" id="UP001374535"/>
    </source>
</evidence>
<dbReference type="Gene3D" id="2.130.10.30">
    <property type="entry name" value="Regulator of chromosome condensation 1/beta-lactamase-inhibitor protein II"/>
    <property type="match status" value="2"/>
</dbReference>
<name>A0AAQ3NHK4_VIGMU</name>
<evidence type="ECO:0000256" key="6">
    <source>
        <dbReference type="PROSITE-ProRule" id="PRU00235"/>
    </source>
</evidence>
<dbReference type="SMART" id="SM00064">
    <property type="entry name" value="FYVE"/>
    <property type="match status" value="1"/>
</dbReference>
<sequence length="1234" mass="136111">MFIEFLFLSQNVQLSPPFLSTKLVVKLLHKPLLPKLDGHTPEDGLRKTSPDLEKENSVKEPPSNVFVLMAPSLMNLLCPPMTSEWTHHPCPRTTTSSTSCGVLTLSGASHLPMTDQLDFDEASIEAAVLRFKLTYRSWCCEGRRNKKKVFLISSLARFGLIVNVEYPGLIVVNVEYPGLIVSVEYQDGMADPASYGSLERDIEQDEKTLIWISHKKERHLKLSTVSHIISGQRTAVFRRFLQPEKNHLSFSLVYNNGERTLDLICKDKDETETWFRGLNTLISSEKLNRSIGSEFFYDGVNVIPNGHRFAATLQYAISFAGNKVPFGFDSHESSLNLVSTDVGLERANMQPRTSIGDGFRISVSSTPSVSSSGSGPDDIESLGDVYVWGEVWADGISHDVFVTQPPATTDVLIPKPLESSVVLDVQQIASGMRHIALVTRQGEVFTWGEESGGRLGHGIDKDFSRPHLVEFLAVTNMDFVACGENHTCAVSTSDDLFSWGDGTYNVGLLGHGTDVSHWIPKKVSGPLEGLQVISISCGTWHSALATSNGKLFTFGDGTFGVLGHGNRQSVSYPKEVQLLSGLKTIKVSCGVWHTAAIVEVTFQSGSNVLSRKLFTWGDGDKYRLGHGNKETYLQPTCVSTLIEYNFHQIACGHTMTVALTTSGHVFTMGNTENGQLGNPLADGKVPILVQDKLVGEFVEEISCGSHHVAALTSRSELYTWGKGANGRLGHGDIEDRKSPTLVESLRDRHVKNISCGSNFTSCICIHKWVSGVDQSICTGCRQPFGFTRKRHNCYNCGLVHCHGCSSRKVLKAALAPTPGKPHRVCDSCYNKLKAVEASASANLNRKITATTSAPRSSMDSRERFGTGEIKSSRLILPPITEPVKYHQILTNKLGSNYPSMSPSSQIPTLLQLNEITFSNSMNSSQNVMKSAISPNPPPISSARPSSPHKIRSSSPRSRTGFSRSLIESLNKSNELLNQQVSTLQNQLRSLKQKQVMEIAKLQKNVREATSLTLEESSKHKTTKEFFKSTVDQLKEMVEKLPPEASDSENWKIILTGAEDFLRVNSESEMPSISPSNNSLQQNAPNKLDSNDSSSKLQDENSETEGVESSSRDEGNVLQESNNSYLSNNEASMSLQNSLREPSRSMREGETQVIEQFEPGVYVTLIVKPNGIRAFKRVRFSKRRFHEHQAEEWWNKNKDRVLRKYSTLAATKADGSASSNTLPPPAEENIEAMSS</sequence>
<keyword evidence="1" id="KW-0479">Metal-binding</keyword>
<evidence type="ECO:0000256" key="3">
    <source>
        <dbReference type="ARBA" id="ARBA00022771"/>
    </source>
</evidence>
<evidence type="ECO:0000259" key="11">
    <source>
        <dbReference type="PROSITE" id="PS51514"/>
    </source>
</evidence>
<protein>
    <submittedName>
        <fullName evidence="12">Uncharacterized protein</fullName>
    </submittedName>
</protein>
<feature type="repeat" description="RCC1" evidence="6">
    <location>
        <begin position="715"/>
        <end position="766"/>
    </location>
</feature>
<accession>A0AAQ3NHK4</accession>
<feature type="region of interest" description="Disordered" evidence="8">
    <location>
        <begin position="38"/>
        <end position="60"/>
    </location>
</feature>
<keyword evidence="2" id="KW-0677">Repeat</keyword>
<dbReference type="InterPro" id="IPR011011">
    <property type="entry name" value="Znf_FYVE_PHD"/>
</dbReference>
<keyword evidence="7" id="KW-0175">Coiled coil</keyword>
<dbReference type="SUPFAM" id="SSF50985">
    <property type="entry name" value="RCC1/BLIP-II"/>
    <property type="match status" value="1"/>
</dbReference>
<dbReference type="InterPro" id="IPR000408">
    <property type="entry name" value="Reg_chr_condens"/>
</dbReference>
<dbReference type="InterPro" id="IPR013083">
    <property type="entry name" value="Znf_RING/FYVE/PHD"/>
</dbReference>
<feature type="compositionally biased region" description="Polar residues" evidence="8">
    <location>
        <begin position="1066"/>
        <end position="1084"/>
    </location>
</feature>
<dbReference type="Pfam" id="PF01363">
    <property type="entry name" value="FYVE"/>
    <property type="match status" value="1"/>
</dbReference>
<dbReference type="InterPro" id="IPR013591">
    <property type="entry name" value="Brevis_radix_dom"/>
</dbReference>
<dbReference type="InterPro" id="IPR017455">
    <property type="entry name" value="Znf_FYVE-rel"/>
</dbReference>
<dbReference type="Pfam" id="PF13713">
    <property type="entry name" value="BRX_N"/>
    <property type="match status" value="1"/>
</dbReference>
<evidence type="ECO:0000259" key="10">
    <source>
        <dbReference type="PROSITE" id="PS50178"/>
    </source>
</evidence>
<evidence type="ECO:0000256" key="2">
    <source>
        <dbReference type="ARBA" id="ARBA00022737"/>
    </source>
</evidence>
<dbReference type="InterPro" id="IPR051210">
    <property type="entry name" value="Ub_ligase/GEF_domain"/>
</dbReference>
<dbReference type="InterPro" id="IPR011993">
    <property type="entry name" value="PH-like_dom_sf"/>
</dbReference>
<keyword evidence="3 5" id="KW-0863">Zinc-finger</keyword>
<dbReference type="SUPFAM" id="SSF57903">
    <property type="entry name" value="FYVE/PHD zinc finger"/>
    <property type="match status" value="1"/>
</dbReference>
<evidence type="ECO:0000256" key="4">
    <source>
        <dbReference type="ARBA" id="ARBA00022833"/>
    </source>
</evidence>